<dbReference type="SUPFAM" id="SSF47226">
    <property type="entry name" value="Histidine-containing phosphotransfer domain, HPT domain"/>
    <property type="match status" value="1"/>
</dbReference>
<evidence type="ECO:0000256" key="3">
    <source>
        <dbReference type="ARBA" id="ARBA00022777"/>
    </source>
</evidence>
<dbReference type="EC" id="2.7.11.1" evidence="9"/>
<evidence type="ECO:0000259" key="7">
    <source>
        <dbReference type="PROSITE" id="PS50011"/>
    </source>
</evidence>
<dbReference type="PROSITE" id="PS50011">
    <property type="entry name" value="PROTEIN_KINASE_DOM"/>
    <property type="match status" value="1"/>
</dbReference>
<dbReference type="InterPro" id="IPR017441">
    <property type="entry name" value="Protein_kinase_ATP_BS"/>
</dbReference>
<dbReference type="Gene3D" id="3.40.50.2300">
    <property type="match status" value="1"/>
</dbReference>
<dbReference type="InterPro" id="IPR011006">
    <property type="entry name" value="CheY-like_superfamily"/>
</dbReference>
<dbReference type="SUPFAM" id="SSF52172">
    <property type="entry name" value="CheY-like"/>
    <property type="match status" value="1"/>
</dbReference>
<keyword evidence="4 6" id="KW-0067">ATP-binding</keyword>
<evidence type="ECO:0000313" key="9">
    <source>
        <dbReference type="EMBL" id="PRQ03061.1"/>
    </source>
</evidence>
<dbReference type="CDD" id="cd14014">
    <property type="entry name" value="STKc_PknB_like"/>
    <property type="match status" value="1"/>
</dbReference>
<evidence type="ECO:0000259" key="8">
    <source>
        <dbReference type="PROSITE" id="PS50110"/>
    </source>
</evidence>
<keyword evidence="1 9" id="KW-0808">Transferase</keyword>
<accession>A0A2S9YDH0</accession>
<proteinExistence type="predicted"/>
<reference evidence="9 10" key="1">
    <citation type="submission" date="2018-03" db="EMBL/GenBank/DDBJ databases">
        <title>Draft Genome Sequences of the Obligatory Marine Myxobacteria Enhygromyxa salina SWB005.</title>
        <authorList>
            <person name="Poehlein A."/>
            <person name="Moghaddam J.A."/>
            <person name="Harms H."/>
            <person name="Alanjari M."/>
            <person name="Koenig G.M."/>
            <person name="Daniel R."/>
            <person name="Schaeberle T.F."/>
        </authorList>
    </citation>
    <scope>NUCLEOTIDE SEQUENCE [LARGE SCALE GENOMIC DNA]</scope>
    <source>
        <strain evidence="9 10">SWB005</strain>
    </source>
</reference>
<dbReference type="AlphaFoldDB" id="A0A2S9YDH0"/>
<evidence type="ECO:0000256" key="6">
    <source>
        <dbReference type="PROSITE-ProRule" id="PRU10141"/>
    </source>
</evidence>
<dbReference type="PROSITE" id="PS00109">
    <property type="entry name" value="PROTEIN_KINASE_TYR"/>
    <property type="match status" value="1"/>
</dbReference>
<dbReference type="InterPro" id="IPR000719">
    <property type="entry name" value="Prot_kinase_dom"/>
</dbReference>
<keyword evidence="2 6" id="KW-0547">Nucleotide-binding</keyword>
<evidence type="ECO:0000256" key="2">
    <source>
        <dbReference type="ARBA" id="ARBA00022741"/>
    </source>
</evidence>
<dbReference type="RefSeq" id="WP_106391275.1">
    <property type="nucleotide sequence ID" value="NZ_PVNK01000107.1"/>
</dbReference>
<name>A0A2S9YDH0_9BACT</name>
<dbReference type="PANTHER" id="PTHR43289">
    <property type="entry name" value="MITOGEN-ACTIVATED PROTEIN KINASE KINASE KINASE 20-RELATED"/>
    <property type="match status" value="1"/>
</dbReference>
<dbReference type="SUPFAM" id="SSF56112">
    <property type="entry name" value="Protein kinase-like (PK-like)"/>
    <property type="match status" value="1"/>
</dbReference>
<dbReference type="SMART" id="SM00219">
    <property type="entry name" value="TyrKc"/>
    <property type="match status" value="1"/>
</dbReference>
<dbReference type="Pfam" id="PF00069">
    <property type="entry name" value="Pkinase"/>
    <property type="match status" value="1"/>
</dbReference>
<gene>
    <name evidence="9" type="primary">pkn1_10</name>
    <name evidence="9" type="ORF">ENSA5_18320</name>
</gene>
<organism evidence="9 10">
    <name type="scientific">Enhygromyxa salina</name>
    <dbReference type="NCBI Taxonomy" id="215803"/>
    <lineage>
        <taxon>Bacteria</taxon>
        <taxon>Pseudomonadati</taxon>
        <taxon>Myxococcota</taxon>
        <taxon>Polyangia</taxon>
        <taxon>Nannocystales</taxon>
        <taxon>Nannocystaceae</taxon>
        <taxon>Enhygromyxa</taxon>
    </lineage>
</organism>
<dbReference type="InterPro" id="IPR011009">
    <property type="entry name" value="Kinase-like_dom_sf"/>
</dbReference>
<dbReference type="InterPro" id="IPR001789">
    <property type="entry name" value="Sig_transdc_resp-reg_receiver"/>
</dbReference>
<dbReference type="InterPro" id="IPR036641">
    <property type="entry name" value="HPT_dom_sf"/>
</dbReference>
<dbReference type="OrthoDB" id="5451015at2"/>
<dbReference type="GO" id="GO:0005524">
    <property type="term" value="F:ATP binding"/>
    <property type="evidence" value="ECO:0007669"/>
    <property type="project" value="UniProtKB-UniRule"/>
</dbReference>
<dbReference type="GO" id="GO:0000160">
    <property type="term" value="P:phosphorelay signal transduction system"/>
    <property type="evidence" value="ECO:0007669"/>
    <property type="project" value="InterPro"/>
</dbReference>
<evidence type="ECO:0000256" key="4">
    <source>
        <dbReference type="ARBA" id="ARBA00022840"/>
    </source>
</evidence>
<dbReference type="InterPro" id="IPR020635">
    <property type="entry name" value="Tyr_kinase_cat_dom"/>
</dbReference>
<keyword evidence="3 9" id="KW-0418">Kinase</keyword>
<protein>
    <submittedName>
        <fullName evidence="9">Serine/threonine-protein kinase Pkn1</fullName>
        <ecNumber evidence="9">2.7.11.1</ecNumber>
    </submittedName>
</protein>
<dbReference type="EMBL" id="PVNK01000107">
    <property type="protein sequence ID" value="PRQ03061.1"/>
    <property type="molecule type" value="Genomic_DNA"/>
</dbReference>
<feature type="binding site" evidence="6">
    <location>
        <position position="45"/>
    </location>
    <ligand>
        <name>ATP</name>
        <dbReference type="ChEBI" id="CHEBI:30616"/>
    </ligand>
</feature>
<dbReference type="PANTHER" id="PTHR43289:SF6">
    <property type="entry name" value="SERINE_THREONINE-PROTEIN KINASE NEKL-3"/>
    <property type="match status" value="1"/>
</dbReference>
<evidence type="ECO:0000256" key="1">
    <source>
        <dbReference type="ARBA" id="ARBA00022679"/>
    </source>
</evidence>
<dbReference type="Gene3D" id="3.30.200.20">
    <property type="entry name" value="Phosphorylase Kinase, domain 1"/>
    <property type="match status" value="1"/>
</dbReference>
<sequence length="549" mass="58559">MPTAALQAGQVVLDSFRLERQLGAGTYAIAYLAQQLGTDRRAVVKVPHPHLLAGPHGREIRRRFGVEARAATRVSHPNLVTVYTVGETEQGIPAIAMEFVDGEPLSTRLNAKAPLPIDQLGALGEQLGEALLALHQAGIVHRDLAPGNVMVRNGTSGLVAKLLDFGVAKLLDAPTRTLGPMGTPGYLAPEQLQGQVTPRSDVYSLGAILWWALTGRERPDDYADGSLRAQLGASQGPDPLSLRPNAPPRLAAVISRMLVPAHEHRLDVDAFLGEWRAALAATAAPQLVPRSGSWSGSDEHRRTTPLRSPTVAVVVGNSILRTLTASYLDSRGDLDIVTCDARELTRANPGTYAAAVLDADLPGVDIRELLQVLSECHEELALVVIGSAEQADTYWAAYGATAFVKLPEELEQLRGVVYGAVGRGLTTGALSSGRLSVPVVEGLRARGQLHASLNGFIGDMPQWIGDLQVALATEPERASAPCRQLLASAESLGLRDLARLARAACAFLSRNDFEGAAAFAVALEREYHEVFPEVFELMMNSGPVETTTT</sequence>
<keyword evidence="10" id="KW-1185">Reference proteome</keyword>
<dbReference type="GO" id="GO:0004713">
    <property type="term" value="F:protein tyrosine kinase activity"/>
    <property type="evidence" value="ECO:0007669"/>
    <property type="project" value="InterPro"/>
</dbReference>
<evidence type="ECO:0000313" key="10">
    <source>
        <dbReference type="Proteomes" id="UP000237968"/>
    </source>
</evidence>
<dbReference type="GO" id="GO:0004674">
    <property type="term" value="F:protein serine/threonine kinase activity"/>
    <property type="evidence" value="ECO:0007669"/>
    <property type="project" value="UniProtKB-EC"/>
</dbReference>
<dbReference type="InterPro" id="IPR008266">
    <property type="entry name" value="Tyr_kinase_AS"/>
</dbReference>
<comment type="caution">
    <text evidence="9">The sequence shown here is derived from an EMBL/GenBank/DDBJ whole genome shotgun (WGS) entry which is preliminary data.</text>
</comment>
<feature type="domain" description="Response regulatory" evidence="8">
    <location>
        <begin position="310"/>
        <end position="421"/>
    </location>
</feature>
<feature type="domain" description="Protein kinase" evidence="7">
    <location>
        <begin position="16"/>
        <end position="279"/>
    </location>
</feature>
<evidence type="ECO:0000256" key="5">
    <source>
        <dbReference type="PROSITE-ProRule" id="PRU00169"/>
    </source>
</evidence>
<dbReference type="PROSITE" id="PS00107">
    <property type="entry name" value="PROTEIN_KINASE_ATP"/>
    <property type="match status" value="1"/>
</dbReference>
<dbReference type="Gene3D" id="1.10.510.10">
    <property type="entry name" value="Transferase(Phosphotransferase) domain 1"/>
    <property type="match status" value="1"/>
</dbReference>
<keyword evidence="5" id="KW-0597">Phosphoprotein</keyword>
<dbReference type="Proteomes" id="UP000237968">
    <property type="component" value="Unassembled WGS sequence"/>
</dbReference>
<dbReference type="PROSITE" id="PS50110">
    <property type="entry name" value="RESPONSE_REGULATORY"/>
    <property type="match status" value="1"/>
</dbReference>
<feature type="modified residue" description="4-aspartylphosphate" evidence="5">
    <location>
        <position position="358"/>
    </location>
</feature>